<comment type="caution">
    <text evidence="1">The sequence shown here is derived from an EMBL/GenBank/DDBJ whole genome shotgun (WGS) entry which is preliminary data.</text>
</comment>
<evidence type="ECO:0000313" key="1">
    <source>
        <dbReference type="EMBL" id="KAJ7532298.1"/>
    </source>
</evidence>
<sequence length="196" mass="21792">MRIFSAAFPPSLPTMSTGFGGSDSDFPCLDKKFIVRATMIIVGILLIVLVCLVRWDSILSWFLSSVLPNADELQHQEMQGPEEKAAGLKDAVVSMIPVIQYDKKAIHSPHIEWKGLCSECMICLSDFRDGEMVRILPICGHLFHMECVDVWFNLHTSCPVCRHNIVQGAAISACACDEEITEHLPEQASVSVSFWP</sequence>
<accession>A0ACC2BRI1</accession>
<dbReference type="EMBL" id="CM055105">
    <property type="protein sequence ID" value="KAJ7532298.1"/>
    <property type="molecule type" value="Genomic_DNA"/>
</dbReference>
<organism evidence="1 2">
    <name type="scientific">Diphasiastrum complanatum</name>
    <name type="common">Issler's clubmoss</name>
    <name type="synonym">Lycopodium complanatum</name>
    <dbReference type="NCBI Taxonomy" id="34168"/>
    <lineage>
        <taxon>Eukaryota</taxon>
        <taxon>Viridiplantae</taxon>
        <taxon>Streptophyta</taxon>
        <taxon>Embryophyta</taxon>
        <taxon>Tracheophyta</taxon>
        <taxon>Lycopodiopsida</taxon>
        <taxon>Lycopodiales</taxon>
        <taxon>Lycopodiaceae</taxon>
        <taxon>Lycopodioideae</taxon>
        <taxon>Diphasiastrum</taxon>
    </lineage>
</organism>
<evidence type="ECO:0000313" key="2">
    <source>
        <dbReference type="Proteomes" id="UP001162992"/>
    </source>
</evidence>
<keyword evidence="2" id="KW-1185">Reference proteome</keyword>
<dbReference type="Proteomes" id="UP001162992">
    <property type="component" value="Chromosome 14"/>
</dbReference>
<name>A0ACC2BRI1_DIPCM</name>
<reference evidence="2" key="1">
    <citation type="journal article" date="2024" name="Proc. Natl. Acad. Sci. U.S.A.">
        <title>Extraordinary preservation of gene collinearity over three hundred million years revealed in homosporous lycophytes.</title>
        <authorList>
            <person name="Li C."/>
            <person name="Wickell D."/>
            <person name="Kuo L.Y."/>
            <person name="Chen X."/>
            <person name="Nie B."/>
            <person name="Liao X."/>
            <person name="Peng D."/>
            <person name="Ji J."/>
            <person name="Jenkins J."/>
            <person name="Williams M."/>
            <person name="Shu S."/>
            <person name="Plott C."/>
            <person name="Barry K."/>
            <person name="Rajasekar S."/>
            <person name="Grimwood J."/>
            <person name="Han X."/>
            <person name="Sun S."/>
            <person name="Hou Z."/>
            <person name="He W."/>
            <person name="Dai G."/>
            <person name="Sun C."/>
            <person name="Schmutz J."/>
            <person name="Leebens-Mack J.H."/>
            <person name="Li F.W."/>
            <person name="Wang L."/>
        </authorList>
    </citation>
    <scope>NUCLEOTIDE SEQUENCE [LARGE SCALE GENOMIC DNA]</scope>
    <source>
        <strain evidence="2">cv. PW_Plant_1</strain>
    </source>
</reference>
<protein>
    <submittedName>
        <fullName evidence="1">Uncharacterized protein</fullName>
    </submittedName>
</protein>
<proteinExistence type="predicted"/>
<gene>
    <name evidence="1" type="ORF">O6H91_14G081600</name>
</gene>